<dbReference type="AlphaFoldDB" id="A0A0G1WWV2"/>
<evidence type="ECO:0000313" key="6">
    <source>
        <dbReference type="Proteomes" id="UP000034661"/>
    </source>
</evidence>
<comment type="caution">
    <text evidence="5">The sequence shown here is derived from an EMBL/GenBank/DDBJ whole genome shotgun (WGS) entry which is preliminary data.</text>
</comment>
<dbReference type="GO" id="GO:0005840">
    <property type="term" value="C:ribosome"/>
    <property type="evidence" value="ECO:0007669"/>
    <property type="project" value="UniProtKB-KW"/>
</dbReference>
<comment type="similarity">
    <text evidence="1">Belongs to the universal ribosomal protein uS7 family.</text>
</comment>
<accession>A0A0G1WWV2</accession>
<sequence length="87" mass="9678">MEVRARRIGGAAYQVPIPVRGVRKDSLAIRWLIAAARDRSNSQYHSFGAKLAAEISDAVNNTGAAIKKKLDMHRMAEANKAFAHFKW</sequence>
<dbReference type="InterPro" id="IPR000235">
    <property type="entry name" value="Ribosomal_uS7"/>
</dbReference>
<dbReference type="GO" id="GO:0006412">
    <property type="term" value="P:translation"/>
    <property type="evidence" value="ECO:0007669"/>
    <property type="project" value="InterPro"/>
</dbReference>
<dbReference type="Proteomes" id="UP000034661">
    <property type="component" value="Unassembled WGS sequence"/>
</dbReference>
<dbReference type="SUPFAM" id="SSF47973">
    <property type="entry name" value="Ribosomal protein S7"/>
    <property type="match status" value="1"/>
</dbReference>
<name>A0A0G1WWV2_9BACT</name>
<gene>
    <name evidence="5" type="ORF">UY27_C0030G0001</name>
</gene>
<evidence type="ECO:0000313" key="5">
    <source>
        <dbReference type="EMBL" id="KKU94838.1"/>
    </source>
</evidence>
<dbReference type="PATRIC" id="fig|1618439.3.peg.609"/>
<evidence type="ECO:0000256" key="3">
    <source>
        <dbReference type="ARBA" id="ARBA00023274"/>
    </source>
</evidence>
<dbReference type="InterPro" id="IPR023798">
    <property type="entry name" value="Ribosomal_uS7_dom"/>
</dbReference>
<reference evidence="5 6" key="1">
    <citation type="journal article" date="2015" name="Nature">
        <title>rRNA introns, odd ribosomes, and small enigmatic genomes across a large radiation of phyla.</title>
        <authorList>
            <person name="Brown C.T."/>
            <person name="Hug L.A."/>
            <person name="Thomas B.C."/>
            <person name="Sharon I."/>
            <person name="Castelle C.J."/>
            <person name="Singh A."/>
            <person name="Wilkins M.J."/>
            <person name="Williams K.H."/>
            <person name="Banfield J.F."/>
        </authorList>
    </citation>
    <scope>NUCLEOTIDE SEQUENCE [LARGE SCALE GENOMIC DNA]</scope>
</reference>
<dbReference type="PANTHER" id="PTHR11205">
    <property type="entry name" value="RIBOSOMAL PROTEIN S7"/>
    <property type="match status" value="1"/>
</dbReference>
<dbReference type="PIRSF" id="PIRSF002122">
    <property type="entry name" value="RPS7p_RPS7a_RPS5e_RPS7o"/>
    <property type="match status" value="1"/>
</dbReference>
<feature type="domain" description="Small ribosomal subunit protein uS7" evidence="4">
    <location>
        <begin position="1"/>
        <end position="80"/>
    </location>
</feature>
<organism evidence="5 6">
    <name type="scientific">Candidatus Gottesmanbacteria bacterium GW2011_GWA1_48_13</name>
    <dbReference type="NCBI Taxonomy" id="1618439"/>
    <lineage>
        <taxon>Bacteria</taxon>
        <taxon>Candidatus Gottesmaniibacteriota</taxon>
    </lineage>
</organism>
<evidence type="ECO:0000256" key="1">
    <source>
        <dbReference type="ARBA" id="ARBA00007151"/>
    </source>
</evidence>
<protein>
    <submittedName>
        <fullName evidence="5">30S ribosomal protein S7</fullName>
    </submittedName>
</protein>
<keyword evidence="2 5" id="KW-0689">Ribosomal protein</keyword>
<dbReference type="Gene3D" id="1.10.455.10">
    <property type="entry name" value="Ribosomal protein S7 domain"/>
    <property type="match status" value="1"/>
</dbReference>
<dbReference type="GO" id="GO:1990904">
    <property type="term" value="C:ribonucleoprotein complex"/>
    <property type="evidence" value="ECO:0007669"/>
    <property type="project" value="UniProtKB-KW"/>
</dbReference>
<dbReference type="EMBL" id="LCPJ01000030">
    <property type="protein sequence ID" value="KKU94838.1"/>
    <property type="molecule type" value="Genomic_DNA"/>
</dbReference>
<proteinExistence type="inferred from homology"/>
<evidence type="ECO:0000256" key="2">
    <source>
        <dbReference type="ARBA" id="ARBA00022980"/>
    </source>
</evidence>
<keyword evidence="3" id="KW-0687">Ribonucleoprotein</keyword>
<evidence type="ECO:0000259" key="4">
    <source>
        <dbReference type="Pfam" id="PF00177"/>
    </source>
</evidence>
<dbReference type="Pfam" id="PF00177">
    <property type="entry name" value="Ribosomal_S7"/>
    <property type="match status" value="1"/>
</dbReference>
<dbReference type="InterPro" id="IPR036823">
    <property type="entry name" value="Ribosomal_uS7_dom_sf"/>
</dbReference>